<dbReference type="PANTHER" id="PTHR46219:SF5">
    <property type="entry name" value="SHKT DOMAIN-CONTAINING PROTEIN"/>
    <property type="match status" value="1"/>
</dbReference>
<dbReference type="Proteomes" id="UP001432027">
    <property type="component" value="Unassembled WGS sequence"/>
</dbReference>
<keyword evidence="2" id="KW-1015">Disulfide bond</keyword>
<evidence type="ECO:0000313" key="5">
    <source>
        <dbReference type="EMBL" id="GMS77999.1"/>
    </source>
</evidence>
<evidence type="ECO:0000259" key="4">
    <source>
        <dbReference type="PROSITE" id="PS51670"/>
    </source>
</evidence>
<feature type="non-terminal residue" evidence="5">
    <location>
        <position position="149"/>
    </location>
</feature>
<proteinExistence type="predicted"/>
<dbReference type="Pfam" id="PF01549">
    <property type="entry name" value="ShK"/>
    <property type="match status" value="2"/>
</dbReference>
<dbReference type="AlphaFoldDB" id="A0AAV5SA75"/>
<dbReference type="EMBL" id="BTSX01000001">
    <property type="protein sequence ID" value="GMS77999.1"/>
    <property type="molecule type" value="Genomic_DNA"/>
</dbReference>
<dbReference type="Gene3D" id="1.10.10.1940">
    <property type="match status" value="1"/>
</dbReference>
<evidence type="ECO:0000256" key="2">
    <source>
        <dbReference type="ARBA" id="ARBA00023157"/>
    </source>
</evidence>
<dbReference type="InterPro" id="IPR003582">
    <property type="entry name" value="ShKT_dom"/>
</dbReference>
<feature type="domain" description="ShKT" evidence="4">
    <location>
        <begin position="52"/>
        <end position="92"/>
    </location>
</feature>
<dbReference type="FunFam" id="1.10.10.1940:FF:000002">
    <property type="entry name" value="PHAryngeal gland Toxin-related"/>
    <property type="match status" value="2"/>
</dbReference>
<evidence type="ECO:0000256" key="3">
    <source>
        <dbReference type="PROSITE-ProRule" id="PRU01005"/>
    </source>
</evidence>
<evidence type="ECO:0000313" key="6">
    <source>
        <dbReference type="Proteomes" id="UP001432027"/>
    </source>
</evidence>
<dbReference type="PROSITE" id="PS51670">
    <property type="entry name" value="SHKT"/>
    <property type="match status" value="1"/>
</dbReference>
<dbReference type="SMART" id="SM00254">
    <property type="entry name" value="ShKT"/>
    <property type="match status" value="2"/>
</dbReference>
<gene>
    <name evidence="5" type="ORF">PENTCL1PPCAC_174</name>
</gene>
<evidence type="ECO:0000256" key="1">
    <source>
        <dbReference type="ARBA" id="ARBA00022729"/>
    </source>
</evidence>
<keyword evidence="6" id="KW-1185">Reference proteome</keyword>
<feature type="non-terminal residue" evidence="5">
    <location>
        <position position="1"/>
    </location>
</feature>
<accession>A0AAV5SA75</accession>
<comment type="caution">
    <text evidence="5">The sequence shown here is derived from an EMBL/GenBank/DDBJ whole genome shotgun (WGS) entry which is preliminary data.</text>
</comment>
<dbReference type="PANTHER" id="PTHR46219">
    <property type="entry name" value="PROTEIN CBG11138"/>
    <property type="match status" value="1"/>
</dbReference>
<protein>
    <recommendedName>
        <fullName evidence="4">ShKT domain-containing protein</fullName>
    </recommendedName>
</protein>
<keyword evidence="1" id="KW-0732">Signal</keyword>
<reference evidence="5" key="1">
    <citation type="submission" date="2023-10" db="EMBL/GenBank/DDBJ databases">
        <title>Genome assembly of Pristionchus species.</title>
        <authorList>
            <person name="Yoshida K."/>
            <person name="Sommer R.J."/>
        </authorList>
    </citation>
    <scope>NUCLEOTIDE SEQUENCE</scope>
    <source>
        <strain evidence="5">RS0144</strain>
    </source>
</reference>
<organism evidence="5 6">
    <name type="scientific">Pristionchus entomophagus</name>
    <dbReference type="NCBI Taxonomy" id="358040"/>
    <lineage>
        <taxon>Eukaryota</taxon>
        <taxon>Metazoa</taxon>
        <taxon>Ecdysozoa</taxon>
        <taxon>Nematoda</taxon>
        <taxon>Chromadorea</taxon>
        <taxon>Rhabditida</taxon>
        <taxon>Rhabditina</taxon>
        <taxon>Diplogasteromorpha</taxon>
        <taxon>Diplogasteroidea</taxon>
        <taxon>Neodiplogasteridae</taxon>
        <taxon>Pristionchus</taxon>
    </lineage>
</organism>
<name>A0AAV5SA75_9BILA</name>
<sequence>SGFVGAKCLHAAGTELTTMGADGGCCKGGTADYHYCCVGGCAACHLAMSGSCIDRLNSVTGISDCPKSASLCSDAVYRNFMSSQCPKTCGYCTGSSTSSVATSTGCVDRVNPRTGVSDCPYRMEHCTNAIYRPLMRIQCPLSCGFCTSG</sequence>
<dbReference type="Gene3D" id="1.10.10.1870">
    <property type="entry name" value="ShTK domain-like"/>
    <property type="match status" value="1"/>
</dbReference>
<comment type="caution">
    <text evidence="3">Lacks conserved residue(s) required for the propagation of feature annotation.</text>
</comment>